<dbReference type="Proteomes" id="UP000054843">
    <property type="component" value="Unassembled WGS sequence"/>
</dbReference>
<dbReference type="AlphaFoldDB" id="A0A0V1LZH7"/>
<evidence type="ECO:0000313" key="1">
    <source>
        <dbReference type="EMBL" id="KRZ64917.1"/>
    </source>
</evidence>
<organism evidence="1 2">
    <name type="scientific">Trichinella papuae</name>
    <dbReference type="NCBI Taxonomy" id="268474"/>
    <lineage>
        <taxon>Eukaryota</taxon>
        <taxon>Metazoa</taxon>
        <taxon>Ecdysozoa</taxon>
        <taxon>Nematoda</taxon>
        <taxon>Enoplea</taxon>
        <taxon>Dorylaimia</taxon>
        <taxon>Trichinellida</taxon>
        <taxon>Trichinellidae</taxon>
        <taxon>Trichinella</taxon>
    </lineage>
</organism>
<protein>
    <submittedName>
        <fullName evidence="1">Uncharacterized protein</fullName>
    </submittedName>
</protein>
<sequence>MLFIAFLRVPSKVLCIYPPTFINTVQNCQLKLGVVIAGC</sequence>
<comment type="caution">
    <text evidence="1">The sequence shown here is derived from an EMBL/GenBank/DDBJ whole genome shotgun (WGS) entry which is preliminary data.</text>
</comment>
<keyword evidence="2" id="KW-1185">Reference proteome</keyword>
<proteinExistence type="predicted"/>
<accession>A0A0V1LZH7</accession>
<gene>
    <name evidence="1" type="ORF">T10_2666</name>
</gene>
<dbReference type="EMBL" id="JYDO01000665">
    <property type="protein sequence ID" value="KRZ64917.1"/>
    <property type="molecule type" value="Genomic_DNA"/>
</dbReference>
<reference evidence="1 2" key="1">
    <citation type="submission" date="2015-01" db="EMBL/GenBank/DDBJ databases">
        <title>Evolution of Trichinella species and genotypes.</title>
        <authorList>
            <person name="Korhonen P.K."/>
            <person name="Edoardo P."/>
            <person name="Giuseppe L.R."/>
            <person name="Gasser R.B."/>
        </authorList>
    </citation>
    <scope>NUCLEOTIDE SEQUENCE [LARGE SCALE GENOMIC DNA]</scope>
    <source>
        <strain evidence="1">ISS1980</strain>
    </source>
</reference>
<name>A0A0V1LZH7_9BILA</name>
<evidence type="ECO:0000313" key="2">
    <source>
        <dbReference type="Proteomes" id="UP000054843"/>
    </source>
</evidence>